<keyword evidence="5" id="KW-0238">DNA-binding</keyword>
<dbReference type="Gene3D" id="2.40.50.140">
    <property type="entry name" value="Nucleic acid-binding proteins"/>
    <property type="match status" value="1"/>
</dbReference>
<dbReference type="InterPro" id="IPR013955">
    <property type="entry name" value="Rep_factor-A_C"/>
</dbReference>
<evidence type="ECO:0000259" key="7">
    <source>
        <dbReference type="Pfam" id="PF08646"/>
    </source>
</evidence>
<evidence type="ECO:0000256" key="3">
    <source>
        <dbReference type="ARBA" id="ARBA00022771"/>
    </source>
</evidence>
<dbReference type="RefSeq" id="XP_010425900.1">
    <property type="nucleotide sequence ID" value="XM_010427598.2"/>
</dbReference>
<keyword evidence="3" id="KW-0863">Zinc-finger</keyword>
<accession>A0ABM0TG41</accession>
<evidence type="ECO:0000313" key="10">
    <source>
        <dbReference type="RefSeq" id="XP_010425899.1"/>
    </source>
</evidence>
<feature type="region of interest" description="Disordered" evidence="6">
    <location>
        <begin position="324"/>
        <end position="366"/>
    </location>
</feature>
<dbReference type="Proteomes" id="UP000694864">
    <property type="component" value="Chromosome 9"/>
</dbReference>
<evidence type="ECO:0000313" key="8">
    <source>
        <dbReference type="Proteomes" id="UP000694864"/>
    </source>
</evidence>
<keyword evidence="8" id="KW-1185">Reference proteome</keyword>
<evidence type="ECO:0000256" key="5">
    <source>
        <dbReference type="ARBA" id="ARBA00023125"/>
    </source>
</evidence>
<name>A0ABM0TG41_CAMSA</name>
<dbReference type="CDD" id="cd04476">
    <property type="entry name" value="RPA1_DBD_C"/>
    <property type="match status" value="1"/>
</dbReference>
<dbReference type="GeneID" id="104710940"/>
<evidence type="ECO:0000313" key="11">
    <source>
        <dbReference type="RefSeq" id="XP_010425900.1"/>
    </source>
</evidence>
<keyword evidence="4" id="KW-0862">Zinc</keyword>
<dbReference type="SUPFAM" id="SSF50249">
    <property type="entry name" value="Nucleic acid-binding proteins"/>
    <property type="match status" value="1"/>
</dbReference>
<dbReference type="Pfam" id="PF08646">
    <property type="entry name" value="Rep_fac-A_C"/>
    <property type="match status" value="1"/>
</dbReference>
<reference evidence="8" key="1">
    <citation type="journal article" date="1997" name="Nucleic Acids Res.">
        <title>tRNAscan-SE: a program for improved detection of transfer RNA genes in genomic sequence.</title>
        <authorList>
            <person name="Lowe T.M."/>
            <person name="Eddy S.R."/>
        </authorList>
    </citation>
    <scope>NUCLEOTIDE SEQUENCE [LARGE SCALE GENOMIC DNA]</scope>
    <source>
        <strain evidence="8">r\DH55</strain>
    </source>
</reference>
<dbReference type="RefSeq" id="XP_010425899.1">
    <property type="nucleotide sequence ID" value="XM_010427597.1"/>
</dbReference>
<dbReference type="InterPro" id="IPR012340">
    <property type="entry name" value="NA-bd_OB-fold"/>
</dbReference>
<reference evidence="8" key="2">
    <citation type="journal article" date="2014" name="Nat. Commun.">
        <title>The emerging biofuel crop Camelina sativa retains a highly undifferentiated hexaploid genome structure.</title>
        <authorList>
            <person name="Kagale S."/>
            <person name="Koh C."/>
            <person name="Nixon J."/>
            <person name="Bollina V."/>
            <person name="Clarke W.E."/>
            <person name="Tuteja R."/>
            <person name="Spillane C."/>
            <person name="Robinson S.J."/>
            <person name="Links M.G."/>
            <person name="Clarke C."/>
            <person name="Higgins E.E."/>
            <person name="Huebert T."/>
            <person name="Sharpe A.G."/>
            <person name="Parkin I.A."/>
        </authorList>
    </citation>
    <scope>NUCLEOTIDE SEQUENCE [LARGE SCALE GENOMIC DNA]</scope>
    <source>
        <strain evidence="8">r\DH55</strain>
    </source>
</reference>
<evidence type="ECO:0000256" key="1">
    <source>
        <dbReference type="ARBA" id="ARBA00005690"/>
    </source>
</evidence>
<organism evidence="8 10">
    <name type="scientific">Camelina sativa</name>
    <name type="common">False flax</name>
    <name type="synonym">Myagrum sativum</name>
    <dbReference type="NCBI Taxonomy" id="90675"/>
    <lineage>
        <taxon>Eukaryota</taxon>
        <taxon>Viridiplantae</taxon>
        <taxon>Streptophyta</taxon>
        <taxon>Embryophyta</taxon>
        <taxon>Tracheophyta</taxon>
        <taxon>Spermatophyta</taxon>
        <taxon>Magnoliopsida</taxon>
        <taxon>eudicotyledons</taxon>
        <taxon>Gunneridae</taxon>
        <taxon>Pentapetalae</taxon>
        <taxon>rosids</taxon>
        <taxon>malvids</taxon>
        <taxon>Brassicales</taxon>
        <taxon>Brassicaceae</taxon>
        <taxon>Camelineae</taxon>
        <taxon>Camelina</taxon>
    </lineage>
</organism>
<evidence type="ECO:0000313" key="9">
    <source>
        <dbReference type="RefSeq" id="XP_010425898.1"/>
    </source>
</evidence>
<reference evidence="9 10" key="3">
    <citation type="submission" date="2025-05" db="UniProtKB">
        <authorList>
            <consortium name="RefSeq"/>
        </authorList>
    </citation>
    <scope>IDENTIFICATION</scope>
    <source>
        <tissue evidence="9 10">Leaf</tissue>
    </source>
</reference>
<proteinExistence type="inferred from homology"/>
<dbReference type="RefSeq" id="XP_010425898.1">
    <property type="nucleotide sequence ID" value="XM_010427596.2"/>
</dbReference>
<feature type="domain" description="Replication factor A C-terminal" evidence="7">
    <location>
        <begin position="131"/>
        <end position="264"/>
    </location>
</feature>
<dbReference type="PANTHER" id="PTHR47165">
    <property type="entry name" value="OS03G0429900 PROTEIN"/>
    <property type="match status" value="1"/>
</dbReference>
<keyword evidence="2" id="KW-0479">Metal-binding</keyword>
<evidence type="ECO:0000256" key="6">
    <source>
        <dbReference type="SAM" id="MobiDB-lite"/>
    </source>
</evidence>
<evidence type="ECO:0000256" key="4">
    <source>
        <dbReference type="ARBA" id="ARBA00022833"/>
    </source>
</evidence>
<evidence type="ECO:0000256" key="2">
    <source>
        <dbReference type="ARBA" id="ARBA00022723"/>
    </source>
</evidence>
<dbReference type="PANTHER" id="PTHR47165:SF4">
    <property type="entry name" value="OS03G0429900 PROTEIN"/>
    <property type="match status" value="1"/>
</dbReference>
<gene>
    <name evidence="9 10 11" type="primary">LOC104710940</name>
</gene>
<dbReference type="InterPro" id="IPR047192">
    <property type="entry name" value="Euk_RPA1_DBD_C"/>
</dbReference>
<sequence>MKLRISQLPKVPQNCLIFSSRILVAEDVHFNVNSQPSGPVIFLGSLMKTLLYKGKGTVQSSKFTTKIYISSPLPEIIQFQEALCTEEPRTSIIEIKSSSSIKISKQSFLLSERKTIIKLMESYQAKSCNILASISLAPKTSWFYNGCTICFTKVTQYFNPKTEELEEDNYSCVKCAKQITTTQPWFKLHIKATDITGSTSLILFDDVVIPLIKKFAYELLEQQVQFNREGETPQELLDLDGRCYVFKIMLKDDEKHNQSSSYKVISLIDVLDIIQSFSESDSTLNANDQERITVSGTSTGTSIGTSIQCENISSAIINIDNGADNVFNTATPTPTRKRSFPASKDVQQSTTKPKLMSKSQIKKEKK</sequence>
<comment type="similarity">
    <text evidence="1">Belongs to the replication factor A protein 1 family.</text>
</comment>
<protein>
    <submittedName>
        <fullName evidence="9 10">Uncharacterized protein LOC104710940 isoform X1</fullName>
    </submittedName>
</protein>